<keyword evidence="5 10" id="KW-0418">Kinase</keyword>
<dbReference type="RefSeq" id="WP_184994999.1">
    <property type="nucleotide sequence ID" value="NZ_BOMK01000020.1"/>
</dbReference>
<dbReference type="PROSITE" id="PS50011">
    <property type="entry name" value="PROTEIN_KINASE_DOM"/>
    <property type="match status" value="1"/>
</dbReference>
<evidence type="ECO:0000256" key="2">
    <source>
        <dbReference type="ARBA" id="ARBA00022527"/>
    </source>
</evidence>
<evidence type="ECO:0000256" key="4">
    <source>
        <dbReference type="ARBA" id="ARBA00022741"/>
    </source>
</evidence>
<dbReference type="AlphaFoldDB" id="A0A7W7MQZ3"/>
<dbReference type="InterPro" id="IPR017441">
    <property type="entry name" value="Protein_kinase_ATP_BS"/>
</dbReference>
<accession>A0A7W7MQZ3</accession>
<protein>
    <recommendedName>
        <fullName evidence="1">non-specific serine/threonine protein kinase</fullName>
        <ecNumber evidence="1">2.7.11.1</ecNumber>
    </recommendedName>
</protein>
<feature type="transmembrane region" description="Helical" evidence="8">
    <location>
        <begin position="334"/>
        <end position="354"/>
    </location>
</feature>
<dbReference type="PANTHER" id="PTHR43289">
    <property type="entry name" value="MITOGEN-ACTIVATED PROTEIN KINASE KINASE KINASE 20-RELATED"/>
    <property type="match status" value="1"/>
</dbReference>
<evidence type="ECO:0000256" key="6">
    <source>
        <dbReference type="ARBA" id="ARBA00022840"/>
    </source>
</evidence>
<evidence type="ECO:0000256" key="1">
    <source>
        <dbReference type="ARBA" id="ARBA00012513"/>
    </source>
</evidence>
<evidence type="ECO:0000313" key="10">
    <source>
        <dbReference type="EMBL" id="MBB4763731.1"/>
    </source>
</evidence>
<keyword evidence="4 7" id="KW-0547">Nucleotide-binding</keyword>
<dbReference type="InterPro" id="IPR008271">
    <property type="entry name" value="Ser/Thr_kinase_AS"/>
</dbReference>
<dbReference type="SMART" id="SM00220">
    <property type="entry name" value="S_TKc"/>
    <property type="match status" value="1"/>
</dbReference>
<keyword evidence="8" id="KW-0812">Transmembrane</keyword>
<dbReference type="EMBL" id="JACHNH010000001">
    <property type="protein sequence ID" value="MBB4763731.1"/>
    <property type="molecule type" value="Genomic_DNA"/>
</dbReference>
<keyword evidence="8" id="KW-1133">Transmembrane helix</keyword>
<dbReference type="InterPro" id="IPR011009">
    <property type="entry name" value="Kinase-like_dom_sf"/>
</dbReference>
<dbReference type="PROSITE" id="PS00108">
    <property type="entry name" value="PROTEIN_KINASE_ST"/>
    <property type="match status" value="1"/>
</dbReference>
<evidence type="ECO:0000256" key="8">
    <source>
        <dbReference type="SAM" id="Phobius"/>
    </source>
</evidence>
<dbReference type="PROSITE" id="PS00107">
    <property type="entry name" value="PROTEIN_KINASE_ATP"/>
    <property type="match status" value="1"/>
</dbReference>
<gene>
    <name evidence="10" type="ORF">BJ971_004287</name>
</gene>
<name>A0A7W7MQZ3_9ACTN</name>
<evidence type="ECO:0000256" key="3">
    <source>
        <dbReference type="ARBA" id="ARBA00022679"/>
    </source>
</evidence>
<dbReference type="CDD" id="cd14014">
    <property type="entry name" value="STKc_PknB_like"/>
    <property type="match status" value="1"/>
</dbReference>
<feature type="domain" description="Protein kinase" evidence="9">
    <location>
        <begin position="7"/>
        <end position="261"/>
    </location>
</feature>
<reference evidence="10 11" key="1">
    <citation type="submission" date="2020-08" db="EMBL/GenBank/DDBJ databases">
        <title>Sequencing the genomes of 1000 actinobacteria strains.</title>
        <authorList>
            <person name="Klenk H.-P."/>
        </authorList>
    </citation>
    <scope>NUCLEOTIDE SEQUENCE [LARGE SCALE GENOMIC DNA]</scope>
    <source>
        <strain evidence="10 11">DSM 43149</strain>
    </source>
</reference>
<dbReference type="SUPFAM" id="SSF56112">
    <property type="entry name" value="Protein kinase-like (PK-like)"/>
    <property type="match status" value="1"/>
</dbReference>
<dbReference type="GO" id="GO:0005524">
    <property type="term" value="F:ATP binding"/>
    <property type="evidence" value="ECO:0007669"/>
    <property type="project" value="UniProtKB-UniRule"/>
</dbReference>
<dbReference type="Gene3D" id="1.10.510.10">
    <property type="entry name" value="Transferase(Phosphotransferase) domain 1"/>
    <property type="match status" value="1"/>
</dbReference>
<sequence>MEIAERYRLIALIGSGGMGRVWRAHDELLDRDVAVKEITSPGEQERTVREARAAARLDHPNVVRIYDVVSTPGRSWIVMEYVAGRSLHEAVREDGPMEHRDAARIGASLLAALRTAHAAGVLHRDVKPHNVLIGADGRVVLTDFGLAAIWDAGDVAGGAGEKSTGLLVGSPNFVAPERIRRDFNGAAGDLWSLGATLYATVEGRPPFVRPTLTATLAAALTEDPDAPQRPGPLHAAIGGLLVRDPERRLSSDDAKTMLEAIAAEATPGRAAEATPGRAAEAASGRAVGVARVRVPRREPVDEVVRFRPAAVRPSAAAPVPGRPGAWRGMRRAQVLIATVMVLLLGAAGVGVAAAGDDRPAAMTPAADVVTGPVAADGWVDHRDAAGFRLELPGGWRRSAAGSAVEFRDPAGGRAFTVDTGAPATSDPLGYWRAAERTALAAGSLPGYARISMGNLTFGDGGADWEYTWQPPDGPRLHTRRVLLSYLADWTTPERDWVDGVAVQQRILAGLSVP</sequence>
<keyword evidence="3" id="KW-0808">Transferase</keyword>
<dbReference type="InterPro" id="IPR000719">
    <property type="entry name" value="Prot_kinase_dom"/>
</dbReference>
<evidence type="ECO:0000256" key="5">
    <source>
        <dbReference type="ARBA" id="ARBA00022777"/>
    </source>
</evidence>
<keyword evidence="2" id="KW-0723">Serine/threonine-protein kinase</keyword>
<keyword evidence="11" id="KW-1185">Reference proteome</keyword>
<feature type="binding site" evidence="7">
    <location>
        <position position="36"/>
    </location>
    <ligand>
        <name>ATP</name>
        <dbReference type="ChEBI" id="CHEBI:30616"/>
    </ligand>
</feature>
<dbReference type="EC" id="2.7.11.1" evidence="1"/>
<dbReference type="GO" id="GO:0004674">
    <property type="term" value="F:protein serine/threonine kinase activity"/>
    <property type="evidence" value="ECO:0007669"/>
    <property type="project" value="UniProtKB-KW"/>
</dbReference>
<evidence type="ECO:0000259" key="9">
    <source>
        <dbReference type="PROSITE" id="PS50011"/>
    </source>
</evidence>
<organism evidence="10 11">
    <name type="scientific">Actinoplanes digitatis</name>
    <dbReference type="NCBI Taxonomy" id="1868"/>
    <lineage>
        <taxon>Bacteria</taxon>
        <taxon>Bacillati</taxon>
        <taxon>Actinomycetota</taxon>
        <taxon>Actinomycetes</taxon>
        <taxon>Micromonosporales</taxon>
        <taxon>Micromonosporaceae</taxon>
        <taxon>Actinoplanes</taxon>
    </lineage>
</organism>
<dbReference type="Pfam" id="PF00069">
    <property type="entry name" value="Pkinase"/>
    <property type="match status" value="1"/>
</dbReference>
<evidence type="ECO:0000313" key="11">
    <source>
        <dbReference type="Proteomes" id="UP000578112"/>
    </source>
</evidence>
<dbReference type="Proteomes" id="UP000578112">
    <property type="component" value="Unassembled WGS sequence"/>
</dbReference>
<keyword evidence="8" id="KW-0472">Membrane</keyword>
<dbReference type="PANTHER" id="PTHR43289:SF6">
    <property type="entry name" value="SERINE_THREONINE-PROTEIN KINASE NEKL-3"/>
    <property type="match status" value="1"/>
</dbReference>
<evidence type="ECO:0000256" key="7">
    <source>
        <dbReference type="PROSITE-ProRule" id="PRU10141"/>
    </source>
</evidence>
<keyword evidence="6 7" id="KW-0067">ATP-binding</keyword>
<comment type="caution">
    <text evidence="10">The sequence shown here is derived from an EMBL/GenBank/DDBJ whole genome shotgun (WGS) entry which is preliminary data.</text>
</comment>
<proteinExistence type="predicted"/>